<comment type="caution">
    <text evidence="1">The sequence shown here is derived from an EMBL/GenBank/DDBJ whole genome shotgun (WGS) entry which is preliminary data.</text>
</comment>
<dbReference type="InterPro" id="IPR043502">
    <property type="entry name" value="DNA/RNA_pol_sf"/>
</dbReference>
<dbReference type="AlphaFoldDB" id="A0A0C2NF97"/>
<name>A0A0C2NF97_THEKT</name>
<dbReference type="PANTHER" id="PTHR37984:SF5">
    <property type="entry name" value="PROTEIN NYNRIN-LIKE"/>
    <property type="match status" value="1"/>
</dbReference>
<evidence type="ECO:0008006" key="3">
    <source>
        <dbReference type="Google" id="ProtNLM"/>
    </source>
</evidence>
<reference evidence="1 2" key="1">
    <citation type="journal article" date="2014" name="Genome Biol. Evol.">
        <title>The genome of the myxosporean Thelohanellus kitauei shows adaptations to nutrient acquisition within its fish host.</title>
        <authorList>
            <person name="Yang Y."/>
            <person name="Xiong J."/>
            <person name="Zhou Z."/>
            <person name="Huo F."/>
            <person name="Miao W."/>
            <person name="Ran C."/>
            <person name="Liu Y."/>
            <person name="Zhang J."/>
            <person name="Feng J."/>
            <person name="Wang M."/>
            <person name="Wang M."/>
            <person name="Wang L."/>
            <person name="Yao B."/>
        </authorList>
    </citation>
    <scope>NUCLEOTIDE SEQUENCE [LARGE SCALE GENOMIC DNA]</scope>
    <source>
        <strain evidence="1">Wuqing</strain>
    </source>
</reference>
<dbReference type="Gene3D" id="3.30.70.270">
    <property type="match status" value="2"/>
</dbReference>
<dbReference type="EMBL" id="JWZT01001146">
    <property type="protein sequence ID" value="KII72672.1"/>
    <property type="molecule type" value="Genomic_DNA"/>
</dbReference>
<dbReference type="InterPro" id="IPR050951">
    <property type="entry name" value="Retrovirus_Pol_polyprotein"/>
</dbReference>
<dbReference type="InterPro" id="IPR043128">
    <property type="entry name" value="Rev_trsase/Diguanyl_cyclase"/>
</dbReference>
<dbReference type="PANTHER" id="PTHR37984">
    <property type="entry name" value="PROTEIN CBG26694"/>
    <property type="match status" value="1"/>
</dbReference>
<sequence>MSDWLSGIRLSCYLQDIIITSLNKEEQLTNIQVVLVRLEQCGLTAYLGHVIDKNLIVRTTKIIEPTINSPEHRSIKQLKSFLGAMNYYSKFVPLLHARCTKFYELTRKGMKWELSQELKKNDTPMTRKLVPFFLIRLMGICGDQSGIFQERSKYIRRII</sequence>
<dbReference type="Proteomes" id="UP000031668">
    <property type="component" value="Unassembled WGS sequence"/>
</dbReference>
<protein>
    <recommendedName>
        <fullName evidence="3">Reverse transcriptase domain-containing protein</fullName>
    </recommendedName>
</protein>
<accession>A0A0C2NF97</accession>
<keyword evidence="2" id="KW-1185">Reference proteome</keyword>
<gene>
    <name evidence="1" type="ORF">RF11_15181</name>
</gene>
<evidence type="ECO:0000313" key="2">
    <source>
        <dbReference type="Proteomes" id="UP000031668"/>
    </source>
</evidence>
<dbReference type="SUPFAM" id="SSF56672">
    <property type="entry name" value="DNA/RNA polymerases"/>
    <property type="match status" value="1"/>
</dbReference>
<evidence type="ECO:0000313" key="1">
    <source>
        <dbReference type="EMBL" id="KII72672.1"/>
    </source>
</evidence>
<organism evidence="1 2">
    <name type="scientific">Thelohanellus kitauei</name>
    <name type="common">Myxosporean</name>
    <dbReference type="NCBI Taxonomy" id="669202"/>
    <lineage>
        <taxon>Eukaryota</taxon>
        <taxon>Metazoa</taxon>
        <taxon>Cnidaria</taxon>
        <taxon>Myxozoa</taxon>
        <taxon>Myxosporea</taxon>
        <taxon>Bivalvulida</taxon>
        <taxon>Platysporina</taxon>
        <taxon>Myxobolidae</taxon>
        <taxon>Thelohanellus</taxon>
    </lineage>
</organism>
<proteinExistence type="predicted"/>